<evidence type="ECO:0000256" key="2">
    <source>
        <dbReference type="SAM" id="MobiDB-lite"/>
    </source>
</evidence>
<protein>
    <submittedName>
        <fullName evidence="3">rRNA processing, putative</fullName>
    </submittedName>
</protein>
<dbReference type="VEuPathDB" id="TriTrypDB:ADEAN_000374600"/>
<evidence type="ECO:0000313" key="3">
    <source>
        <dbReference type="EMBL" id="CAD2216285.1"/>
    </source>
</evidence>
<dbReference type="Proteomes" id="UP000515908">
    <property type="component" value="Chromosome 06"/>
</dbReference>
<dbReference type="EMBL" id="LR877150">
    <property type="protein sequence ID" value="CAD2216285.1"/>
    <property type="molecule type" value="Genomic_DNA"/>
</dbReference>
<gene>
    <name evidence="3" type="ORF">ADEAN_000374600</name>
</gene>
<keyword evidence="1" id="KW-0175">Coiled coil</keyword>
<reference evidence="3 4" key="1">
    <citation type="submission" date="2020-08" db="EMBL/GenBank/DDBJ databases">
        <authorList>
            <person name="Newling K."/>
            <person name="Davey J."/>
            <person name="Forrester S."/>
        </authorList>
    </citation>
    <scope>NUCLEOTIDE SEQUENCE [LARGE SCALE GENOMIC DNA]</scope>
    <source>
        <strain evidence="4">Crithidia deanei Carvalho (ATCC PRA-265)</strain>
    </source>
</reference>
<dbReference type="Pfam" id="PF08524">
    <property type="entry name" value="rRNA_processing"/>
    <property type="match status" value="1"/>
</dbReference>
<dbReference type="InterPro" id="IPR013730">
    <property type="entry name" value="Fyv7/TAP26"/>
</dbReference>
<keyword evidence="4" id="KW-1185">Reference proteome</keyword>
<organism evidence="3 4">
    <name type="scientific">Angomonas deanei</name>
    <dbReference type="NCBI Taxonomy" id="59799"/>
    <lineage>
        <taxon>Eukaryota</taxon>
        <taxon>Discoba</taxon>
        <taxon>Euglenozoa</taxon>
        <taxon>Kinetoplastea</taxon>
        <taxon>Metakinetoplastina</taxon>
        <taxon>Trypanosomatida</taxon>
        <taxon>Trypanosomatidae</taxon>
        <taxon>Strigomonadinae</taxon>
        <taxon>Angomonas</taxon>
    </lineage>
</organism>
<proteinExistence type="predicted"/>
<feature type="coiled-coil region" evidence="1">
    <location>
        <begin position="123"/>
        <end position="150"/>
    </location>
</feature>
<evidence type="ECO:0000313" key="4">
    <source>
        <dbReference type="Proteomes" id="UP000515908"/>
    </source>
</evidence>
<name>A0A7G2CA09_9TRYP</name>
<dbReference type="AlphaFoldDB" id="A0A7G2CA09"/>
<evidence type="ECO:0000256" key="1">
    <source>
        <dbReference type="SAM" id="Coils"/>
    </source>
</evidence>
<sequence length="190" mass="22227">MQPEYTERRRANVNKSEKQAHFSKTARKEFLLDGRKQKDAERARMEAYRRLCEKEGIQSQRLKEYDEARTSAKDSLQARLDEVDADTTLTNNEKKKRKYNLKRKFAATTTNEILEKRKKRYGAVQEAEALAQQRQEARKAKMEAIAASKKMKQKKINERIAKNKLLSQRTKKGQPILSNQVSLLLDKLNK</sequence>
<accession>A0A7G2CA09</accession>
<feature type="region of interest" description="Disordered" evidence="2">
    <location>
        <begin position="1"/>
        <end position="31"/>
    </location>
</feature>